<dbReference type="SUPFAM" id="SSF51735">
    <property type="entry name" value="NAD(P)-binding Rossmann-fold domains"/>
    <property type="match status" value="1"/>
</dbReference>
<dbReference type="InterPro" id="IPR013328">
    <property type="entry name" value="6PGD_dom2"/>
</dbReference>
<protein>
    <submittedName>
        <fullName evidence="6">3-hydroxybutyryl-CoA dehydrogenase</fullName>
    </submittedName>
</protein>
<proteinExistence type="inferred from homology"/>
<keyword evidence="7" id="KW-1185">Reference proteome</keyword>
<dbReference type="NCBIfam" id="NF005875">
    <property type="entry name" value="PRK07819.1"/>
    <property type="match status" value="1"/>
</dbReference>
<comment type="pathway">
    <text evidence="1">Lipid metabolism; butanoate metabolism.</text>
</comment>
<dbReference type="SUPFAM" id="SSF48179">
    <property type="entry name" value="6-phosphogluconate dehydrogenase C-terminal domain-like"/>
    <property type="match status" value="1"/>
</dbReference>
<dbReference type="Gene3D" id="1.10.1040.10">
    <property type="entry name" value="N-(1-d-carboxylethyl)-l-norvaline Dehydrogenase, domain 2"/>
    <property type="match status" value="1"/>
</dbReference>
<dbReference type="Pfam" id="PF00725">
    <property type="entry name" value="3HCDH"/>
    <property type="match status" value="1"/>
</dbReference>
<dbReference type="Pfam" id="PF02737">
    <property type="entry name" value="3HCDH_N"/>
    <property type="match status" value="1"/>
</dbReference>
<accession>A0ABN5VAS0</accession>
<dbReference type="InterPro" id="IPR006108">
    <property type="entry name" value="3HC_DH_C"/>
</dbReference>
<gene>
    <name evidence="6" type="ORF">SGFS_016920</name>
</gene>
<evidence type="ECO:0000259" key="5">
    <source>
        <dbReference type="Pfam" id="PF02737"/>
    </source>
</evidence>
<name>A0ABN5VAS0_9ACTN</name>
<dbReference type="Proteomes" id="UP001321542">
    <property type="component" value="Chromosome"/>
</dbReference>
<dbReference type="Gene3D" id="3.40.50.720">
    <property type="entry name" value="NAD(P)-binding Rossmann-like Domain"/>
    <property type="match status" value="1"/>
</dbReference>
<dbReference type="InterPro" id="IPR022694">
    <property type="entry name" value="3-OHacyl-CoA_DH"/>
</dbReference>
<evidence type="ECO:0000313" key="7">
    <source>
        <dbReference type="Proteomes" id="UP001321542"/>
    </source>
</evidence>
<organism evidence="6 7">
    <name type="scientific">Streptomyces graminofaciens</name>
    <dbReference type="NCBI Taxonomy" id="68212"/>
    <lineage>
        <taxon>Bacteria</taxon>
        <taxon>Bacillati</taxon>
        <taxon>Actinomycetota</taxon>
        <taxon>Actinomycetes</taxon>
        <taxon>Kitasatosporales</taxon>
        <taxon>Streptomycetaceae</taxon>
        <taxon>Streptomyces</taxon>
    </lineage>
</organism>
<reference evidence="6 7" key="2">
    <citation type="journal article" date="2023" name="ChemBioChem">
        <title>Acyltransferase Domain Exchange between Two Independent Type I Polyketide Synthases in the Same Producer Strain of Macrolide Antibiotics.</title>
        <authorList>
            <person name="Kudo F."/>
            <person name="Kishikawa K."/>
            <person name="Tsuboi K."/>
            <person name="Kido T."/>
            <person name="Usui T."/>
            <person name="Hashimoto J."/>
            <person name="Shin-Ya K."/>
            <person name="Miyanaga A."/>
            <person name="Eguchi T."/>
        </authorList>
    </citation>
    <scope>NUCLEOTIDE SEQUENCE [LARGE SCALE GENOMIC DNA]</scope>
    <source>
        <strain evidence="6 7">A-8890</strain>
    </source>
</reference>
<keyword evidence="3" id="KW-0560">Oxidoreductase</keyword>
<dbReference type="InterPro" id="IPR006176">
    <property type="entry name" value="3-OHacyl-CoA_DH_NAD-bd"/>
</dbReference>
<feature type="domain" description="3-hydroxyacyl-CoA dehydrogenase C-terminal" evidence="4">
    <location>
        <begin position="188"/>
        <end position="284"/>
    </location>
</feature>
<dbReference type="RefSeq" id="WP_286248950.1">
    <property type="nucleotide sequence ID" value="NZ_AP018448.1"/>
</dbReference>
<evidence type="ECO:0000256" key="3">
    <source>
        <dbReference type="ARBA" id="ARBA00023002"/>
    </source>
</evidence>
<evidence type="ECO:0000313" key="6">
    <source>
        <dbReference type="EMBL" id="BBC30398.1"/>
    </source>
</evidence>
<reference evidence="6 7" key="1">
    <citation type="journal article" date="2010" name="ChemBioChem">
        <title>Cloning and characterization of the biosynthetic gene cluster of 16-membered macrolide antibiotic FD-891: involvement of a dual functional cytochrome P450 monooxygenase catalyzing epoxidation and hydroxylation.</title>
        <authorList>
            <person name="Kudo F."/>
            <person name="Motegi A."/>
            <person name="Mizoue K."/>
            <person name="Eguchi T."/>
        </authorList>
    </citation>
    <scope>NUCLEOTIDE SEQUENCE [LARGE SCALE GENOMIC DNA]</scope>
    <source>
        <strain evidence="6 7">A-8890</strain>
    </source>
</reference>
<dbReference type="PANTHER" id="PTHR48075">
    <property type="entry name" value="3-HYDROXYACYL-COA DEHYDROGENASE FAMILY PROTEIN"/>
    <property type="match status" value="1"/>
</dbReference>
<dbReference type="PANTHER" id="PTHR48075:SF9">
    <property type="entry name" value="3-HYDROXYBUTYRYL-COA DEHYDROGENASE"/>
    <property type="match status" value="1"/>
</dbReference>
<evidence type="ECO:0000256" key="2">
    <source>
        <dbReference type="ARBA" id="ARBA00009463"/>
    </source>
</evidence>
<dbReference type="InterPro" id="IPR036291">
    <property type="entry name" value="NAD(P)-bd_dom_sf"/>
</dbReference>
<feature type="domain" description="3-hydroxyacyl-CoA dehydrogenase NAD binding" evidence="5">
    <location>
        <begin position="7"/>
        <end position="183"/>
    </location>
</feature>
<sequence length="286" mass="31041">MDPVTRLGVVGCGLMGSGIAEVAALRGIDVRVAEATHDAVEAGRRRITASLDRGVRRGKLGEEQRDQALTRLSFTHDLSDMADRQFVIEAVAENRDIKTDVLRALDKAVEDPAAILATNTSSIPIVDLAIATERPGQLIGMHFFNPVPVQQLVELIPALTTSQETVKRTRDFARQLDKQAIQAPDRSGFVVNALLVPYLLSAVRMVESGAARPDDIDQGMELGCAHPMGPLRLLDLIGLDTAQAVAESMYEEFKEPLYAPPALLRRMVAAGHLGRKSGRGFHTYDA</sequence>
<evidence type="ECO:0000259" key="4">
    <source>
        <dbReference type="Pfam" id="PF00725"/>
    </source>
</evidence>
<dbReference type="InterPro" id="IPR008927">
    <property type="entry name" value="6-PGluconate_DH-like_C_sf"/>
</dbReference>
<evidence type="ECO:0000256" key="1">
    <source>
        <dbReference type="ARBA" id="ARBA00005086"/>
    </source>
</evidence>
<dbReference type="PIRSF" id="PIRSF000105">
    <property type="entry name" value="HCDH"/>
    <property type="match status" value="1"/>
</dbReference>
<dbReference type="EMBL" id="AP018448">
    <property type="protein sequence ID" value="BBC30398.1"/>
    <property type="molecule type" value="Genomic_DNA"/>
</dbReference>
<comment type="similarity">
    <text evidence="2">Belongs to the 3-hydroxyacyl-CoA dehydrogenase family.</text>
</comment>